<dbReference type="SUPFAM" id="SSF56112">
    <property type="entry name" value="Protein kinase-like (PK-like)"/>
    <property type="match status" value="1"/>
</dbReference>
<keyword evidence="3" id="KW-1185">Reference proteome</keyword>
<dbReference type="RefSeq" id="XP_007871425.1">
    <property type="nucleotide sequence ID" value="XM_007873234.1"/>
</dbReference>
<keyword evidence="1" id="KW-0732">Signal</keyword>
<dbReference type="InterPro" id="IPR011009">
    <property type="entry name" value="Kinase-like_dom_sf"/>
</dbReference>
<organism evidence="2 3">
    <name type="scientific">Gloeophyllum trabeum (strain ATCC 11539 / FP-39264 / Madison 617)</name>
    <name type="common">Brown rot fungus</name>
    <dbReference type="NCBI Taxonomy" id="670483"/>
    <lineage>
        <taxon>Eukaryota</taxon>
        <taxon>Fungi</taxon>
        <taxon>Dikarya</taxon>
        <taxon>Basidiomycota</taxon>
        <taxon>Agaricomycotina</taxon>
        <taxon>Agaricomycetes</taxon>
        <taxon>Gloeophyllales</taxon>
        <taxon>Gloeophyllaceae</taxon>
        <taxon>Gloeophyllum</taxon>
    </lineage>
</organism>
<dbReference type="KEGG" id="gtr:GLOTRDRAFT_97219"/>
<dbReference type="EMBL" id="KB469354">
    <property type="protein sequence ID" value="EPQ50118.1"/>
    <property type="molecule type" value="Genomic_DNA"/>
</dbReference>
<evidence type="ECO:0000313" key="3">
    <source>
        <dbReference type="Proteomes" id="UP000030669"/>
    </source>
</evidence>
<feature type="chain" id="PRO_5004543668" description="Protein kinase domain-containing protein" evidence="1">
    <location>
        <begin position="23"/>
        <end position="336"/>
    </location>
</feature>
<proteinExistence type="predicted"/>
<dbReference type="HOGENOM" id="CLU_826544_0_0_1"/>
<evidence type="ECO:0000313" key="2">
    <source>
        <dbReference type="EMBL" id="EPQ50118.1"/>
    </source>
</evidence>
<dbReference type="GeneID" id="19309974"/>
<gene>
    <name evidence="2" type="ORF">GLOTRDRAFT_97219</name>
</gene>
<evidence type="ECO:0000256" key="1">
    <source>
        <dbReference type="SAM" id="SignalP"/>
    </source>
</evidence>
<evidence type="ECO:0008006" key="4">
    <source>
        <dbReference type="Google" id="ProtNLM"/>
    </source>
</evidence>
<sequence>MSRSGLSLICGVVVAATRLAYQYKIGSTDPCGNVHPFPLCKLVTQLFDLWIAIEPSCVKHPFICFGAVISCQRRLWGFVVDDFDVDIDGVFQVQVINLHTRDTDGTSISVCQISRWSDLKKPPRILERTTPQHDNIFHCYGLVSYYVPLTRMAVFPYLKTFSSYGKTILSKITWGQISLTADRRIALLEFHRMGPDMWVRDLDLDWSEYYSNAKYGAPECLPGVHRSYPTTSSDTYSFGMIAYEVATHLFSLKVPQSVQTAKRTYERWCWLGLDPIGSRSTHHLTWVTNSGNYSAPAGNASPPRGPPRLKFSVAWTGWWKCAGGGGGVRRGRQDRR</sequence>
<protein>
    <recommendedName>
        <fullName evidence="4">Protein kinase domain-containing protein</fullName>
    </recommendedName>
</protein>
<dbReference type="Proteomes" id="UP000030669">
    <property type="component" value="Unassembled WGS sequence"/>
</dbReference>
<dbReference type="Gene3D" id="1.10.510.10">
    <property type="entry name" value="Transferase(Phosphotransferase) domain 1"/>
    <property type="match status" value="1"/>
</dbReference>
<dbReference type="AlphaFoldDB" id="S7PRW0"/>
<reference evidence="2 3" key="1">
    <citation type="journal article" date="2012" name="Science">
        <title>The Paleozoic origin of enzymatic lignin decomposition reconstructed from 31 fungal genomes.</title>
        <authorList>
            <person name="Floudas D."/>
            <person name="Binder M."/>
            <person name="Riley R."/>
            <person name="Barry K."/>
            <person name="Blanchette R.A."/>
            <person name="Henrissat B."/>
            <person name="Martinez A.T."/>
            <person name="Otillar R."/>
            <person name="Spatafora J.W."/>
            <person name="Yadav J.S."/>
            <person name="Aerts A."/>
            <person name="Benoit I."/>
            <person name="Boyd A."/>
            <person name="Carlson A."/>
            <person name="Copeland A."/>
            <person name="Coutinho P.M."/>
            <person name="de Vries R.P."/>
            <person name="Ferreira P."/>
            <person name="Findley K."/>
            <person name="Foster B."/>
            <person name="Gaskell J."/>
            <person name="Glotzer D."/>
            <person name="Gorecki P."/>
            <person name="Heitman J."/>
            <person name="Hesse C."/>
            <person name="Hori C."/>
            <person name="Igarashi K."/>
            <person name="Jurgens J.A."/>
            <person name="Kallen N."/>
            <person name="Kersten P."/>
            <person name="Kohler A."/>
            <person name="Kuees U."/>
            <person name="Kumar T.K.A."/>
            <person name="Kuo A."/>
            <person name="LaButti K."/>
            <person name="Larrondo L.F."/>
            <person name="Lindquist E."/>
            <person name="Ling A."/>
            <person name="Lombard V."/>
            <person name="Lucas S."/>
            <person name="Lundell T."/>
            <person name="Martin R."/>
            <person name="McLaughlin D.J."/>
            <person name="Morgenstern I."/>
            <person name="Morin E."/>
            <person name="Murat C."/>
            <person name="Nagy L.G."/>
            <person name="Nolan M."/>
            <person name="Ohm R.A."/>
            <person name="Patyshakuliyeva A."/>
            <person name="Rokas A."/>
            <person name="Ruiz-Duenas F.J."/>
            <person name="Sabat G."/>
            <person name="Salamov A."/>
            <person name="Samejima M."/>
            <person name="Schmutz J."/>
            <person name="Slot J.C."/>
            <person name="St John F."/>
            <person name="Stenlid J."/>
            <person name="Sun H."/>
            <person name="Sun S."/>
            <person name="Syed K."/>
            <person name="Tsang A."/>
            <person name="Wiebenga A."/>
            <person name="Young D."/>
            <person name="Pisabarro A."/>
            <person name="Eastwood D.C."/>
            <person name="Martin F."/>
            <person name="Cullen D."/>
            <person name="Grigoriev I.V."/>
            <person name="Hibbett D.S."/>
        </authorList>
    </citation>
    <scope>NUCLEOTIDE SEQUENCE [LARGE SCALE GENOMIC DNA]</scope>
    <source>
        <strain evidence="2 3">ATCC 11539</strain>
    </source>
</reference>
<feature type="signal peptide" evidence="1">
    <location>
        <begin position="1"/>
        <end position="22"/>
    </location>
</feature>
<accession>S7PRW0</accession>
<name>S7PRW0_GLOTA</name>